<evidence type="ECO:0000313" key="1">
    <source>
        <dbReference type="EMBL" id="ALV43126.1"/>
    </source>
</evidence>
<sequence>MPDSTAFIPKLFCTVTDCHRETTIFLCTGCIVELAGLLKDVSALVRLLDGPIARTSVTRSPGSSGGGGGHPGSKPPINLDALLLRSWLCQLPYSAHAEAVDNPDAGQTLYMARIWVPQARELVWGPEETWVDHQANRERVRDIAPPMPTRQLLPWLRANARIAITSMDIRDWARRGKLRPVDTEPLPTYHPHEVLGAWHDTRGSK</sequence>
<dbReference type="KEGG" id="psul:AU252_19810"/>
<dbReference type="Proteomes" id="UP000065151">
    <property type="component" value="Chromosome"/>
</dbReference>
<proteinExistence type="predicted"/>
<evidence type="ECO:0000313" key="2">
    <source>
        <dbReference type="Proteomes" id="UP000065151"/>
    </source>
</evidence>
<organism evidence="1">
    <name type="scientific">Pseudarthrobacter sulfonivorans</name>
    <dbReference type="NCBI Taxonomy" id="121292"/>
    <lineage>
        <taxon>Bacteria</taxon>
        <taxon>Bacillati</taxon>
        <taxon>Actinomycetota</taxon>
        <taxon>Actinomycetes</taxon>
        <taxon>Micrococcales</taxon>
        <taxon>Micrococcaceae</taxon>
        <taxon>Pseudarthrobacter</taxon>
    </lineage>
</organism>
<gene>
    <name evidence="1" type="ORF">AU252_19810</name>
</gene>
<dbReference type="STRING" id="121292.AU252_19810"/>
<dbReference type="EMBL" id="CP013747">
    <property type="protein sequence ID" value="ALV43126.1"/>
    <property type="molecule type" value="Genomic_DNA"/>
</dbReference>
<accession>A0A0U3GVG8</accession>
<dbReference type="RefSeq" id="WP_058932179.1">
    <property type="nucleotide sequence ID" value="NZ_CP013747.1"/>
</dbReference>
<name>A0A0U3GVG8_9MICC</name>
<dbReference type="AlphaFoldDB" id="A0A0U3GVG8"/>
<reference evidence="1 2" key="1">
    <citation type="submission" date="2015-12" db="EMBL/GenBank/DDBJ databases">
        <authorList>
            <person name="Shamseldin A."/>
            <person name="Moawad H."/>
            <person name="Abd El-Rahim W.M."/>
            <person name="Sadowsky M.J."/>
        </authorList>
    </citation>
    <scope>NUCLEOTIDE SEQUENCE [LARGE SCALE GENOMIC DNA]</scope>
    <source>
        <strain evidence="1 2">Ar51</strain>
    </source>
</reference>
<protein>
    <submittedName>
        <fullName evidence="1">Uncharacterized protein</fullName>
    </submittedName>
</protein>